<organism evidence="1 2">
    <name type="scientific">Melastoma candidum</name>
    <dbReference type="NCBI Taxonomy" id="119954"/>
    <lineage>
        <taxon>Eukaryota</taxon>
        <taxon>Viridiplantae</taxon>
        <taxon>Streptophyta</taxon>
        <taxon>Embryophyta</taxon>
        <taxon>Tracheophyta</taxon>
        <taxon>Spermatophyta</taxon>
        <taxon>Magnoliopsida</taxon>
        <taxon>eudicotyledons</taxon>
        <taxon>Gunneridae</taxon>
        <taxon>Pentapetalae</taxon>
        <taxon>rosids</taxon>
        <taxon>malvids</taxon>
        <taxon>Myrtales</taxon>
        <taxon>Melastomataceae</taxon>
        <taxon>Melastomatoideae</taxon>
        <taxon>Melastomateae</taxon>
        <taxon>Melastoma</taxon>
    </lineage>
</organism>
<dbReference type="EMBL" id="CM042883">
    <property type="protein sequence ID" value="KAI4376607.1"/>
    <property type="molecule type" value="Genomic_DNA"/>
</dbReference>
<dbReference type="Proteomes" id="UP001057402">
    <property type="component" value="Chromosome 4"/>
</dbReference>
<sequence length="117" mass="13383">MKRTNPLKAYPTSWVLMGIHWPKVESDSVKLAELLYGRHFKVVYIGSVLFALQQLLGINAVFIFLHLKMGTPTVELFSHGNCNACLSCVGNLINDWLQRVIFVRWQHANLVWAVVFL</sequence>
<proteinExistence type="predicted"/>
<keyword evidence="2" id="KW-1185">Reference proteome</keyword>
<reference evidence="2" key="1">
    <citation type="journal article" date="2023" name="Front. Plant Sci.">
        <title>Chromosomal-level genome assembly of Melastoma candidum provides insights into trichome evolution.</title>
        <authorList>
            <person name="Zhong Y."/>
            <person name="Wu W."/>
            <person name="Sun C."/>
            <person name="Zou P."/>
            <person name="Liu Y."/>
            <person name="Dai S."/>
            <person name="Zhou R."/>
        </authorList>
    </citation>
    <scope>NUCLEOTIDE SEQUENCE [LARGE SCALE GENOMIC DNA]</scope>
</reference>
<protein>
    <submittedName>
        <fullName evidence="1">Uncharacterized protein</fullName>
    </submittedName>
</protein>
<comment type="caution">
    <text evidence="1">The sequence shown here is derived from an EMBL/GenBank/DDBJ whole genome shotgun (WGS) entry which is preliminary data.</text>
</comment>
<gene>
    <name evidence="1" type="ORF">MLD38_014349</name>
</gene>
<name>A0ACB9RDT5_9MYRT</name>
<evidence type="ECO:0000313" key="1">
    <source>
        <dbReference type="EMBL" id="KAI4376607.1"/>
    </source>
</evidence>
<accession>A0ACB9RDT5</accession>
<evidence type="ECO:0000313" key="2">
    <source>
        <dbReference type="Proteomes" id="UP001057402"/>
    </source>
</evidence>